<dbReference type="InterPro" id="IPR029069">
    <property type="entry name" value="HotDog_dom_sf"/>
</dbReference>
<dbReference type="VEuPathDB" id="PlasmoDB:PKNOH_S120152300"/>
<organism evidence="3 4">
    <name type="scientific">Plasmodium knowlesi</name>
    <dbReference type="NCBI Taxonomy" id="5850"/>
    <lineage>
        <taxon>Eukaryota</taxon>
        <taxon>Sar</taxon>
        <taxon>Alveolata</taxon>
        <taxon>Apicomplexa</taxon>
        <taxon>Aconoidasida</taxon>
        <taxon>Haemosporida</taxon>
        <taxon>Plasmodiidae</taxon>
        <taxon>Plasmodium</taxon>
        <taxon>Plasmodium (Plasmodium)</taxon>
    </lineage>
</organism>
<dbReference type="SUPFAM" id="SSF54637">
    <property type="entry name" value="Thioesterase/thiol ester dehydrase-isomerase"/>
    <property type="match status" value="1"/>
</dbReference>
<keyword evidence="2" id="KW-0732">Signal</keyword>
<dbReference type="Proteomes" id="UP000195012">
    <property type="component" value="Unassembled WGS sequence"/>
</dbReference>
<dbReference type="OMA" id="CCENVEA"/>
<protein>
    <recommendedName>
        <fullName evidence="5">Fam-a protein</fullName>
    </recommendedName>
</protein>
<feature type="region of interest" description="Disordered" evidence="1">
    <location>
        <begin position="168"/>
        <end position="200"/>
    </location>
</feature>
<dbReference type="CDD" id="cd00586">
    <property type="entry name" value="4HBT"/>
    <property type="match status" value="1"/>
</dbReference>
<accession>A0A1Y3DNS4</accession>
<dbReference type="OrthoDB" id="375543at2759"/>
<sequence length="283" mass="32294">MKKALLVLPLFIKLLACIFFLPCCENVEAKNVKVDLDGKVYTILYEPKKVKFSDLDPLKIMYHSNHVKHCGNALIRYLTKMTSRDLNKMDYVVRHVDISYDKPLKYDNSYKIIGGITSYGNTSLRITLFGTSSSSRNAGSSYLGVKNILRNWTCAHLDEAANRKGVHEEASISRAQNQGEFKSEQSEVPTRGDPKKETATSDFHVGKLLAEYKEDDANAVIKLCRNKMNEIASHKNCINYFTAHYTLVRVNKQETKEPIQEKFKNEFPPIEVEKLMELVNVFS</sequence>
<dbReference type="VEuPathDB" id="PlasmoDB:PKNH_0933600"/>
<evidence type="ECO:0000313" key="4">
    <source>
        <dbReference type="Proteomes" id="UP000195012"/>
    </source>
</evidence>
<dbReference type="Gene3D" id="3.10.129.10">
    <property type="entry name" value="Hotdog Thioesterase"/>
    <property type="match status" value="1"/>
</dbReference>
<evidence type="ECO:0008006" key="5">
    <source>
        <dbReference type="Google" id="ProtNLM"/>
    </source>
</evidence>
<reference evidence="3 4" key="1">
    <citation type="submission" date="2017-05" db="EMBL/GenBank/DDBJ databases">
        <title>PacBio assembly of a Plasmodium knowlesi genome sequence with Hi-C correction and manual annotation of the SICAvar gene family.</title>
        <authorList>
            <person name="Lapp S.A."/>
            <person name="Geraldo J.A."/>
            <person name="Chien J.-T."/>
            <person name="Ay F."/>
            <person name="Pakala S.B."/>
            <person name="Batugedara G."/>
            <person name="Humphrey J.C."/>
            <person name="Debarry J.D."/>
            <person name="Le Roch K.G."/>
            <person name="Galinski M.R."/>
            <person name="Kissinger J.C."/>
        </authorList>
    </citation>
    <scope>NUCLEOTIDE SEQUENCE [LARGE SCALE GENOMIC DNA]</scope>
    <source>
        <strain evidence="4">Malayan Strain Pk1 (A+)</strain>
    </source>
</reference>
<gene>
    <name evidence="3" type="ORF">PKNOH_S120152300</name>
</gene>
<feature type="compositionally biased region" description="Basic and acidic residues" evidence="1">
    <location>
        <begin position="181"/>
        <end position="199"/>
    </location>
</feature>
<proteinExistence type="predicted"/>
<evidence type="ECO:0000256" key="2">
    <source>
        <dbReference type="SAM" id="SignalP"/>
    </source>
</evidence>
<feature type="chain" id="PRO_5011011871" description="Fam-a protein" evidence="2">
    <location>
        <begin position="30"/>
        <end position="283"/>
    </location>
</feature>
<dbReference type="eggNOG" id="ENOG502QY57">
    <property type="taxonomic scope" value="Eukaryota"/>
</dbReference>
<feature type="signal peptide" evidence="2">
    <location>
        <begin position="1"/>
        <end position="29"/>
    </location>
</feature>
<dbReference type="AlphaFoldDB" id="A0A1Y3DNS4"/>
<comment type="caution">
    <text evidence="3">The sequence shown here is derived from an EMBL/GenBank/DDBJ whole genome shotgun (WGS) entry which is preliminary data.</text>
</comment>
<name>A0A1Y3DNS4_PLAKN</name>
<evidence type="ECO:0000256" key="1">
    <source>
        <dbReference type="SAM" id="MobiDB-lite"/>
    </source>
</evidence>
<evidence type="ECO:0000313" key="3">
    <source>
        <dbReference type="EMBL" id="OTN65065.1"/>
    </source>
</evidence>
<dbReference type="EMBL" id="NETL01000026">
    <property type="protein sequence ID" value="OTN65065.1"/>
    <property type="molecule type" value="Genomic_DNA"/>
</dbReference>
<dbReference type="VEuPathDB" id="PlasmoDB:PKA1H_090039300"/>